<keyword evidence="2" id="KW-1185">Reference proteome</keyword>
<comment type="caution">
    <text evidence="1">The sequence shown here is derived from an EMBL/GenBank/DDBJ whole genome shotgun (WGS) entry which is preliminary data.</text>
</comment>
<proteinExistence type="predicted"/>
<sequence>MAPDGVAVTLPSLAEVAGHRDAAVEAARRLRASRGDTAVLLAVLDGPGLLDDVKAYLDAGVDGVVVTGGVDAATARTVGNVCRFHRAMAHGPGLAAPVTRPLGAPAPSTGLVLSDECPADTDVTAVAAWLAAVRA</sequence>
<dbReference type="Proteomes" id="UP001500457">
    <property type="component" value="Unassembled WGS sequence"/>
</dbReference>
<gene>
    <name evidence="1" type="ORF">GCM10023203_32660</name>
</gene>
<name>A0ABP9EIW4_9PSEU</name>
<organism evidence="1 2">
    <name type="scientific">Actinomycetospora straminea</name>
    <dbReference type="NCBI Taxonomy" id="663607"/>
    <lineage>
        <taxon>Bacteria</taxon>
        <taxon>Bacillati</taxon>
        <taxon>Actinomycetota</taxon>
        <taxon>Actinomycetes</taxon>
        <taxon>Pseudonocardiales</taxon>
        <taxon>Pseudonocardiaceae</taxon>
        <taxon>Actinomycetospora</taxon>
    </lineage>
</organism>
<evidence type="ECO:0000313" key="1">
    <source>
        <dbReference type="EMBL" id="GAA4879496.1"/>
    </source>
</evidence>
<protein>
    <submittedName>
        <fullName evidence="1">Uncharacterized protein</fullName>
    </submittedName>
</protein>
<reference evidence="2" key="1">
    <citation type="journal article" date="2019" name="Int. J. Syst. Evol. Microbiol.">
        <title>The Global Catalogue of Microorganisms (GCM) 10K type strain sequencing project: providing services to taxonomists for standard genome sequencing and annotation.</title>
        <authorList>
            <consortium name="The Broad Institute Genomics Platform"/>
            <consortium name="The Broad Institute Genome Sequencing Center for Infectious Disease"/>
            <person name="Wu L."/>
            <person name="Ma J."/>
        </authorList>
    </citation>
    <scope>NUCLEOTIDE SEQUENCE [LARGE SCALE GENOMIC DNA]</scope>
    <source>
        <strain evidence="2">JCM 17983</strain>
    </source>
</reference>
<dbReference type="RefSeq" id="WP_274232416.1">
    <property type="nucleotide sequence ID" value="NZ_BAABHQ010000008.1"/>
</dbReference>
<accession>A0ABP9EIW4</accession>
<evidence type="ECO:0000313" key="2">
    <source>
        <dbReference type="Proteomes" id="UP001500457"/>
    </source>
</evidence>
<dbReference type="EMBL" id="BAABHQ010000008">
    <property type="protein sequence ID" value="GAA4879496.1"/>
    <property type="molecule type" value="Genomic_DNA"/>
</dbReference>